<keyword evidence="3" id="KW-1185">Reference proteome</keyword>
<dbReference type="AlphaFoldDB" id="A0A0D8ZU38"/>
<dbReference type="RefSeq" id="WP_045054374.1">
    <property type="nucleotide sequence ID" value="NZ_CAWMDP010000041.1"/>
</dbReference>
<gene>
    <name evidence="2" type="ORF">UH38_09235</name>
</gene>
<proteinExistence type="predicted"/>
<name>A0A0D8ZU38_9CYAN</name>
<organism evidence="2 3">
    <name type="scientific">Aliterella atlantica CENA595</name>
    <dbReference type="NCBI Taxonomy" id="1618023"/>
    <lineage>
        <taxon>Bacteria</taxon>
        <taxon>Bacillati</taxon>
        <taxon>Cyanobacteriota</taxon>
        <taxon>Cyanophyceae</taxon>
        <taxon>Chroococcidiopsidales</taxon>
        <taxon>Aliterellaceae</taxon>
        <taxon>Aliterella</taxon>
    </lineage>
</organism>
<comment type="caution">
    <text evidence="2">The sequence shown here is derived from an EMBL/GenBank/DDBJ whole genome shotgun (WGS) entry which is preliminary data.</text>
</comment>
<evidence type="ECO:0000313" key="3">
    <source>
        <dbReference type="Proteomes" id="UP000032452"/>
    </source>
</evidence>
<sequence>MQNSSPANLTIAKLLEVDADLAAQEVELSTQLQSLQEKRHSLKTVIAMFAPGDTATKPVEPKQLESSPAPVESPQIEDKPETTVGETELDEPAINTTKAPATPQKQQNKNSSSASSKQAKKPTATKKSSKEPETWHYYLQDEFSNATLAQAVSEVMQQQEDRVLDIATILKAIFVDEIPKAVRSTARERVSNVLSVGAKQGKWYRGQLGKYSMSKAALKNT</sequence>
<dbReference type="Proteomes" id="UP000032452">
    <property type="component" value="Unassembled WGS sequence"/>
</dbReference>
<reference evidence="2 3" key="1">
    <citation type="submission" date="2015-02" db="EMBL/GenBank/DDBJ databases">
        <title>Draft genome of a novel marine cyanobacterium (Chroococcales) isolated from South Atlantic Ocean.</title>
        <authorList>
            <person name="Rigonato J."/>
            <person name="Alvarenga D.O."/>
            <person name="Branco L.H."/>
            <person name="Varani A.M."/>
            <person name="Brandini F.P."/>
            <person name="Fiore M.F."/>
        </authorList>
    </citation>
    <scope>NUCLEOTIDE SEQUENCE [LARGE SCALE GENOMIC DNA]</scope>
    <source>
        <strain evidence="2 3">CENA595</strain>
    </source>
</reference>
<evidence type="ECO:0000256" key="1">
    <source>
        <dbReference type="SAM" id="MobiDB-lite"/>
    </source>
</evidence>
<evidence type="ECO:0000313" key="2">
    <source>
        <dbReference type="EMBL" id="KJH71907.1"/>
    </source>
</evidence>
<accession>A0A0D8ZU38</accession>
<feature type="region of interest" description="Disordered" evidence="1">
    <location>
        <begin position="51"/>
        <end position="133"/>
    </location>
</feature>
<dbReference type="OrthoDB" id="576348at2"/>
<protein>
    <submittedName>
        <fullName evidence="2">Uncharacterized protein</fullName>
    </submittedName>
</protein>
<feature type="compositionally biased region" description="Low complexity" evidence="1">
    <location>
        <begin position="102"/>
        <end position="117"/>
    </location>
</feature>
<dbReference type="EMBL" id="JYON01000008">
    <property type="protein sequence ID" value="KJH71907.1"/>
    <property type="molecule type" value="Genomic_DNA"/>
</dbReference>